<keyword evidence="1" id="KW-0812">Transmembrane</keyword>
<dbReference type="EMBL" id="WNZW01000012">
    <property type="protein sequence ID" value="MUG47401.1"/>
    <property type="molecule type" value="Genomic_DNA"/>
</dbReference>
<dbReference type="Proteomes" id="UP000447876">
    <property type="component" value="Unassembled WGS sequence"/>
</dbReference>
<evidence type="ECO:0000256" key="1">
    <source>
        <dbReference type="SAM" id="Phobius"/>
    </source>
</evidence>
<name>A0A7X2Z4E3_9BACL</name>
<keyword evidence="1" id="KW-0472">Membrane</keyword>
<evidence type="ECO:0000313" key="3">
    <source>
        <dbReference type="EMBL" id="MUG47401.1"/>
    </source>
</evidence>
<dbReference type="Pfam" id="PF19701">
    <property type="entry name" value="DUF6199"/>
    <property type="match status" value="1"/>
</dbReference>
<dbReference type="RefSeq" id="WP_155612778.1">
    <property type="nucleotide sequence ID" value="NZ_WNZW01000012.1"/>
</dbReference>
<feature type="transmembrane region" description="Helical" evidence="1">
    <location>
        <begin position="12"/>
        <end position="36"/>
    </location>
</feature>
<keyword evidence="1" id="KW-1133">Transmembrane helix</keyword>
<evidence type="ECO:0000259" key="2">
    <source>
        <dbReference type="Pfam" id="PF19701"/>
    </source>
</evidence>
<reference evidence="3 4" key="1">
    <citation type="submission" date="2019-11" db="EMBL/GenBank/DDBJ databases">
        <title>Draft genome sequences of five Paenibacillus species of dairy origin.</title>
        <authorList>
            <person name="Olajide A.M."/>
            <person name="Chen S."/>
            <person name="Lapointe G."/>
        </authorList>
    </citation>
    <scope>NUCLEOTIDE SEQUENCE [LARGE SCALE GENOMIC DNA]</scope>
    <source>
        <strain evidence="3 4">12CR55</strain>
    </source>
</reference>
<feature type="domain" description="DUF6199" evidence="2">
    <location>
        <begin position="175"/>
        <end position="235"/>
    </location>
</feature>
<proteinExistence type="predicted"/>
<feature type="transmembrane region" description="Helical" evidence="1">
    <location>
        <begin position="171"/>
        <end position="189"/>
    </location>
</feature>
<protein>
    <recommendedName>
        <fullName evidence="2">DUF6199 domain-containing protein</fullName>
    </recommendedName>
</protein>
<dbReference type="AlphaFoldDB" id="A0A7X2Z4E3"/>
<accession>A0A7X2Z4E3</accession>
<dbReference type="InterPro" id="IPR045679">
    <property type="entry name" value="DUF6199"/>
</dbReference>
<gene>
    <name evidence="3" type="ORF">GNP95_20845</name>
</gene>
<sequence length="238" mass="27707">MNNSVSLRRIKVSTLLAIAGILLFFMLVVPFFYSYFSQSVFYFEQYKYKQAHEQDHITEYRSLSGPLIKVHQEGINRKVVINNEKYAIRKVGDPFNIKYEVAYPNGKLFEVNDHGGLLVSYDENGDWFVPITAFDSNGQKILPKGEVELLNPSGLVTAAYSEYHDKQGEPVFFVFSILLLIYGWCGYRYEKFQNFLFKMSFYWLWVKEAEPSDFHYFMCKVGGIIVMILSVVSFFKSL</sequence>
<comment type="caution">
    <text evidence="3">The sequence shown here is derived from an EMBL/GenBank/DDBJ whole genome shotgun (WGS) entry which is preliminary data.</text>
</comment>
<dbReference type="OrthoDB" id="2575528at2"/>
<evidence type="ECO:0000313" key="4">
    <source>
        <dbReference type="Proteomes" id="UP000447876"/>
    </source>
</evidence>
<feature type="transmembrane region" description="Helical" evidence="1">
    <location>
        <begin position="214"/>
        <end position="235"/>
    </location>
</feature>
<organism evidence="3 4">
    <name type="scientific">Paenibacillus woosongensis</name>
    <dbReference type="NCBI Taxonomy" id="307580"/>
    <lineage>
        <taxon>Bacteria</taxon>
        <taxon>Bacillati</taxon>
        <taxon>Bacillota</taxon>
        <taxon>Bacilli</taxon>
        <taxon>Bacillales</taxon>
        <taxon>Paenibacillaceae</taxon>
        <taxon>Paenibacillus</taxon>
    </lineage>
</organism>